<dbReference type="InterPro" id="IPR014529">
    <property type="entry name" value="UCP026631"/>
</dbReference>
<keyword evidence="1" id="KW-1133">Transmembrane helix</keyword>
<dbReference type="EMBL" id="RBWV01000011">
    <property type="protein sequence ID" value="RKS75263.1"/>
    <property type="molecule type" value="Genomic_DNA"/>
</dbReference>
<dbReference type="PANTHER" id="PTHR34473">
    <property type="entry name" value="UPF0699 TRANSMEMBRANE PROTEIN YDBS"/>
    <property type="match status" value="1"/>
</dbReference>
<dbReference type="RefSeq" id="WP_121193069.1">
    <property type="nucleotide sequence ID" value="NZ_RBWV01000011.1"/>
</dbReference>
<evidence type="ECO:0000256" key="1">
    <source>
        <dbReference type="SAM" id="Phobius"/>
    </source>
</evidence>
<accession>A0A420XPS1</accession>
<keyword evidence="1" id="KW-0812">Transmembrane</keyword>
<evidence type="ECO:0000259" key="2">
    <source>
        <dbReference type="Pfam" id="PF03703"/>
    </source>
</evidence>
<dbReference type="AlphaFoldDB" id="A0A420XPS1"/>
<feature type="domain" description="YdbS-like PH" evidence="2">
    <location>
        <begin position="349"/>
        <end position="424"/>
    </location>
</feature>
<dbReference type="Pfam" id="PF03703">
    <property type="entry name" value="bPH_2"/>
    <property type="match status" value="3"/>
</dbReference>
<dbReference type="PANTHER" id="PTHR34473:SF2">
    <property type="entry name" value="UPF0699 TRANSMEMBRANE PROTEIN YDBT"/>
    <property type="match status" value="1"/>
</dbReference>
<dbReference type="Proteomes" id="UP000281955">
    <property type="component" value="Unassembled WGS sequence"/>
</dbReference>
<proteinExistence type="predicted"/>
<comment type="caution">
    <text evidence="3">The sequence shown here is derived from an EMBL/GenBank/DDBJ whole genome shotgun (WGS) entry which is preliminary data.</text>
</comment>
<name>A0A420XPS1_9ACTN</name>
<feature type="domain" description="YdbS-like PH" evidence="2">
    <location>
        <begin position="62"/>
        <end position="140"/>
    </location>
</feature>
<keyword evidence="4" id="KW-1185">Reference proteome</keyword>
<keyword evidence="1" id="KW-0472">Membrane</keyword>
<gene>
    <name evidence="3" type="ORF">CLV35_1722</name>
</gene>
<protein>
    <submittedName>
        <fullName evidence="3">Putative membrane protein</fullName>
    </submittedName>
</protein>
<feature type="transmembrane region" description="Helical" evidence="1">
    <location>
        <begin position="42"/>
        <end position="62"/>
    </location>
</feature>
<sequence length="453" mass="48487">MTQPLRRLHPLTPFIRGWKIFVAFAVVVAQQVGLERHGPARWALLALAGAVPVAAVAGWLAWRTTTYGFDGEDLRVDSGIVVRRSRRVRLDRLQAVDVVRPLLARLVGLAELRLEVVGASSSEGGLAYLSEEEARALRAELLARAAGLVAAEHADPAAGAPVHEEAPEHLLHAVPWGRYVASLVLSAPTLVAGLVIGAAVALSAWQRTAAPLALVLPALVVPVQQFFVRGQADAGFEVSGSADGLRLRHGLLESRQQTVPPGRVQAIRVVAPVLWRPWGWVRLEVAVAGYGQKAQALTGTLLPVAPRAEAEQLVRLVLGAEVGPADHDRLAVPLVPAPRRARWLDPLGWRALGVGGDDEVLLARHGAFRVVLDVVPHAKVQSLRVVQGPLQRRLGLVTLHVDLPPHIAPLVPHRDAAEAAALLATEVERTRAARARARPERWAQPAGGRSAGL</sequence>
<dbReference type="OrthoDB" id="3190163at2"/>
<evidence type="ECO:0000313" key="4">
    <source>
        <dbReference type="Proteomes" id="UP000281955"/>
    </source>
</evidence>
<evidence type="ECO:0000313" key="3">
    <source>
        <dbReference type="EMBL" id="RKS75263.1"/>
    </source>
</evidence>
<feature type="transmembrane region" description="Helical" evidence="1">
    <location>
        <begin position="12"/>
        <end position="30"/>
    </location>
</feature>
<reference evidence="3 4" key="1">
    <citation type="submission" date="2018-10" db="EMBL/GenBank/DDBJ databases">
        <title>Genomic Encyclopedia of Archaeal and Bacterial Type Strains, Phase II (KMG-II): from individual species to whole genera.</title>
        <authorList>
            <person name="Goeker M."/>
        </authorList>
    </citation>
    <scope>NUCLEOTIDE SEQUENCE [LARGE SCALE GENOMIC DNA]</scope>
    <source>
        <strain evidence="3 4">RP-AC37</strain>
    </source>
</reference>
<organism evidence="3 4">
    <name type="scientific">Motilibacter peucedani</name>
    <dbReference type="NCBI Taxonomy" id="598650"/>
    <lineage>
        <taxon>Bacteria</taxon>
        <taxon>Bacillati</taxon>
        <taxon>Actinomycetota</taxon>
        <taxon>Actinomycetes</taxon>
        <taxon>Motilibacterales</taxon>
        <taxon>Motilibacteraceae</taxon>
        <taxon>Motilibacter</taxon>
    </lineage>
</organism>
<dbReference type="InParanoid" id="A0A420XPS1"/>
<feature type="domain" description="YdbS-like PH" evidence="2">
    <location>
        <begin position="243"/>
        <end position="315"/>
    </location>
</feature>
<dbReference type="InterPro" id="IPR005182">
    <property type="entry name" value="YdbS-like_PH"/>
</dbReference>
<feature type="transmembrane region" description="Helical" evidence="1">
    <location>
        <begin position="179"/>
        <end position="202"/>
    </location>
</feature>
<dbReference type="PIRSF" id="PIRSF026631">
    <property type="entry name" value="UCP026631"/>
    <property type="match status" value="1"/>
</dbReference>